<keyword evidence="1" id="KW-0812">Transmembrane</keyword>
<evidence type="ECO:0000256" key="1">
    <source>
        <dbReference type="SAM" id="Phobius"/>
    </source>
</evidence>
<gene>
    <name evidence="2" type="ORF">UFOPK3789_00374</name>
</gene>
<proteinExistence type="predicted"/>
<feature type="transmembrane region" description="Helical" evidence="1">
    <location>
        <begin position="236"/>
        <end position="256"/>
    </location>
</feature>
<feature type="transmembrane region" description="Helical" evidence="1">
    <location>
        <begin position="375"/>
        <end position="395"/>
    </location>
</feature>
<accession>A0A6J7JRP3</accession>
<feature type="transmembrane region" description="Helical" evidence="1">
    <location>
        <begin position="119"/>
        <end position="140"/>
    </location>
</feature>
<dbReference type="AlphaFoldDB" id="A0A6J7JRP3"/>
<evidence type="ECO:0000313" key="2">
    <source>
        <dbReference type="EMBL" id="CAB4945955.1"/>
    </source>
</evidence>
<keyword evidence="1" id="KW-0472">Membrane</keyword>
<sequence>MTSLLDGIGSQEQTTSKGQKISDQRRFFCACAIGGALGLIVFLLVIFLNHGKFFASSFVSGFYETQARSLRHLRFDVPPGSLGIEAFEIDGKSYMYFGPWPSLIRMPFMWLFPGMSGRWVNPSMLVALIVALIATSRLAWRIRGLVNEASPISRLECWVVGIFSFTVGGGSVFLFLTSQAWVYHEAELWGAAAALIVFDLILAFVLEPRAYRLVLASGFATMAVLSRPSVGFGPVFALGIIGVASLLPLSRRFFGLGKVFDPSKPLRWAWRAVLAAMVPAAIYVFVNYLKFNTILVFPSDKQIFSRVSAYREEMLAANGNSLFGSKFFLTALVQYLRPDGLQFSSLVPFINFPATAHVFGGVQFDTIEPTSSLTASMPFFACLAIVGVFAALWPGKGMPSRLASTRLLLLGALVGAYTVIPYSYIAQRYMSDFMPVLVIAGLVGAFVALRWAEQRQWRSSFILAPIAILAMFSFFANASLSWSYHYASPLVSEGYVTKYVDIQYTIHDSFPRGKAPYVVQGDRLPFPPLAKGTLFVLGDCKGVYYSQGNSWEPTDKWYAVARTRATGQYRFRVRFNRVSKTTIEPILLRGRAGKIQTVAAQVTKNNRVIFGLHSEGHENLRHSPRAKNGFFWGAPLKFKPGKPYDMVIVMDENNGAVSAVFDGYVGFGFQQFELTTPQSASYVFRTDRIVVGRNDVGAPTVPKFLGTLHERRIKYPALCKKLDLKTTTNQRSG</sequence>
<reference evidence="2" key="1">
    <citation type="submission" date="2020-05" db="EMBL/GenBank/DDBJ databases">
        <authorList>
            <person name="Chiriac C."/>
            <person name="Salcher M."/>
            <person name="Ghai R."/>
            <person name="Kavagutti S V."/>
        </authorList>
    </citation>
    <scope>NUCLEOTIDE SEQUENCE</scope>
</reference>
<feature type="transmembrane region" description="Helical" evidence="1">
    <location>
        <begin position="268"/>
        <end position="289"/>
    </location>
</feature>
<protein>
    <submittedName>
        <fullName evidence="2">Unannotated protein</fullName>
    </submittedName>
</protein>
<feature type="transmembrane region" description="Helical" evidence="1">
    <location>
        <begin position="461"/>
        <end position="482"/>
    </location>
</feature>
<feature type="transmembrane region" description="Helical" evidence="1">
    <location>
        <begin position="188"/>
        <end position="206"/>
    </location>
</feature>
<feature type="transmembrane region" description="Helical" evidence="1">
    <location>
        <begin position="27"/>
        <end position="48"/>
    </location>
</feature>
<organism evidence="2">
    <name type="scientific">freshwater metagenome</name>
    <dbReference type="NCBI Taxonomy" id="449393"/>
    <lineage>
        <taxon>unclassified sequences</taxon>
        <taxon>metagenomes</taxon>
        <taxon>ecological metagenomes</taxon>
    </lineage>
</organism>
<feature type="transmembrane region" description="Helical" evidence="1">
    <location>
        <begin position="407"/>
        <end position="427"/>
    </location>
</feature>
<feature type="transmembrane region" description="Helical" evidence="1">
    <location>
        <begin position="433"/>
        <end position="449"/>
    </location>
</feature>
<feature type="transmembrane region" description="Helical" evidence="1">
    <location>
        <begin position="152"/>
        <end position="176"/>
    </location>
</feature>
<dbReference type="EMBL" id="CAFBNL010000013">
    <property type="protein sequence ID" value="CAB4945955.1"/>
    <property type="molecule type" value="Genomic_DNA"/>
</dbReference>
<name>A0A6J7JRP3_9ZZZZ</name>
<keyword evidence="1" id="KW-1133">Transmembrane helix</keyword>